<feature type="region of interest" description="Disordered" evidence="2">
    <location>
        <begin position="343"/>
        <end position="362"/>
    </location>
</feature>
<evidence type="ECO:0000259" key="4">
    <source>
        <dbReference type="Pfam" id="PF22178"/>
    </source>
</evidence>
<dbReference type="PANTHER" id="PTHR32305:SF11">
    <property type="entry name" value="TYPE VI SECRETION SYSTEM SPIKE PROTEIN VGRG3"/>
    <property type="match status" value="1"/>
</dbReference>
<dbReference type="HOGENOM" id="CLU_004121_7_2_6"/>
<dbReference type="STRING" id="225937.HP15_3462"/>
<dbReference type="InterPro" id="IPR054030">
    <property type="entry name" value="Gp5_Vgr_C"/>
</dbReference>
<dbReference type="eggNOG" id="COG3501">
    <property type="taxonomic scope" value="Bacteria"/>
</dbReference>
<dbReference type="EMBL" id="CP001978">
    <property type="protein sequence ID" value="ADP99226.1"/>
    <property type="molecule type" value="Genomic_DNA"/>
</dbReference>
<reference evidence="5 6" key="1">
    <citation type="journal article" date="2010" name="Stand. Genomic Sci.">
        <title>Complete genome sequence of Marinobacter adhaerens type strain (HP15), a diatom-interacting marine microorganism.</title>
        <authorList>
            <person name="Gardes A."/>
            <person name="Kaeppel E."/>
            <person name="Shehzad A."/>
            <person name="Seebah S."/>
            <person name="Teeling H."/>
            <person name="Yarza P."/>
            <person name="Glockner F.O."/>
            <person name="Grossart H.P."/>
            <person name="Ullrich M.S."/>
        </authorList>
    </citation>
    <scope>NUCLEOTIDE SEQUENCE [LARGE SCALE GENOMIC DNA]</scope>
    <source>
        <strain evidence="6">DSM 23420 / HP15</strain>
    </source>
</reference>
<dbReference type="Proteomes" id="UP000007077">
    <property type="component" value="Chromosome"/>
</dbReference>
<dbReference type="KEGG" id="mad:HP15_3462"/>
<feature type="region of interest" description="Disordered" evidence="2">
    <location>
        <begin position="472"/>
        <end position="498"/>
    </location>
</feature>
<evidence type="ECO:0000313" key="5">
    <source>
        <dbReference type="EMBL" id="ADP99226.1"/>
    </source>
</evidence>
<reference evidence="6" key="2">
    <citation type="submission" date="2010-02" db="EMBL/GenBank/DDBJ databases">
        <title>Complete genome sequence of Marinobacter adhaerens type strain (HP15).</title>
        <authorList>
            <person name="Gaerdes A.A.M."/>
            <person name="Kaeppel E."/>
            <person name="Shezad A."/>
            <person name="Seebah S."/>
            <person name="Teeling H."/>
            <person name="Yarza P."/>
            <person name="Gloeckner F.O."/>
            <person name="Ullrich M.S."/>
        </authorList>
    </citation>
    <scope>NUCLEOTIDE SEQUENCE [LARGE SCALE GENOMIC DNA]</scope>
    <source>
        <strain evidence="6">DSM 23420 / HP15</strain>
    </source>
</reference>
<dbReference type="InterPro" id="IPR017847">
    <property type="entry name" value="T6SS_RhsGE_Vgr_subset"/>
</dbReference>
<dbReference type="Pfam" id="PF05954">
    <property type="entry name" value="Phage_GPD"/>
    <property type="match status" value="1"/>
</dbReference>
<name>E4PFF5_MARAH</name>
<dbReference type="SUPFAM" id="SSF69255">
    <property type="entry name" value="gp5 N-terminal domain-like"/>
    <property type="match status" value="1"/>
</dbReference>
<dbReference type="NCBIfam" id="TIGR01646">
    <property type="entry name" value="vgr_GE"/>
    <property type="match status" value="1"/>
</dbReference>
<protein>
    <submittedName>
        <fullName evidence="5">Type VI secretion system Vgr family protein</fullName>
    </submittedName>
</protein>
<accession>E4PFF5</accession>
<dbReference type="Gene3D" id="2.30.110.50">
    <property type="match status" value="1"/>
</dbReference>
<dbReference type="Gene3D" id="2.40.50.230">
    <property type="entry name" value="Gp5 N-terminal domain"/>
    <property type="match status" value="1"/>
</dbReference>
<dbReference type="InterPro" id="IPR037026">
    <property type="entry name" value="Vgr_OB-fold_dom_sf"/>
</dbReference>
<dbReference type="InterPro" id="IPR006531">
    <property type="entry name" value="Gp5/Vgr_OB"/>
</dbReference>
<evidence type="ECO:0000313" key="6">
    <source>
        <dbReference type="Proteomes" id="UP000007077"/>
    </source>
</evidence>
<dbReference type="PATRIC" id="fig|225937.3.peg.3488"/>
<dbReference type="SUPFAM" id="SSF69349">
    <property type="entry name" value="Phage fibre proteins"/>
    <property type="match status" value="1"/>
</dbReference>
<feature type="region of interest" description="Disordered" evidence="2">
    <location>
        <begin position="304"/>
        <end position="323"/>
    </location>
</feature>
<dbReference type="NCBIfam" id="TIGR03361">
    <property type="entry name" value="VI_Rhs_Vgr"/>
    <property type="match status" value="1"/>
</dbReference>
<comment type="similarity">
    <text evidence="1">Belongs to the VgrG protein family.</text>
</comment>
<feature type="domain" description="Gp5/Type VI secretion system Vgr protein OB-fold" evidence="3">
    <location>
        <begin position="402"/>
        <end position="469"/>
    </location>
</feature>
<proteinExistence type="inferred from homology"/>
<dbReference type="Gene3D" id="4.10.220.110">
    <property type="match status" value="1"/>
</dbReference>
<dbReference type="InterPro" id="IPR006533">
    <property type="entry name" value="T6SS_Vgr_RhsGE"/>
</dbReference>
<dbReference type="InterPro" id="IPR050708">
    <property type="entry name" value="T6SS_VgrG/RHS"/>
</dbReference>
<gene>
    <name evidence="5" type="ordered locus">HP15_3462</name>
</gene>
<evidence type="ECO:0000256" key="1">
    <source>
        <dbReference type="ARBA" id="ARBA00005558"/>
    </source>
</evidence>
<dbReference type="Pfam" id="PF22178">
    <property type="entry name" value="Gp5_trimer_C"/>
    <property type="match status" value="1"/>
</dbReference>
<evidence type="ECO:0000256" key="2">
    <source>
        <dbReference type="SAM" id="MobiDB-lite"/>
    </source>
</evidence>
<dbReference type="PANTHER" id="PTHR32305">
    <property type="match status" value="1"/>
</dbReference>
<feature type="domain" description="Gp5/Type VI secretion system Vgr C-terminal trimerisation" evidence="4">
    <location>
        <begin position="486"/>
        <end position="589"/>
    </location>
</feature>
<dbReference type="Pfam" id="PF04717">
    <property type="entry name" value="Phage_base_V"/>
    <property type="match status" value="1"/>
</dbReference>
<dbReference type="SUPFAM" id="SSF69279">
    <property type="entry name" value="Phage tail proteins"/>
    <property type="match status" value="2"/>
</dbReference>
<evidence type="ECO:0000259" key="3">
    <source>
        <dbReference type="Pfam" id="PF04717"/>
    </source>
</evidence>
<dbReference type="AlphaFoldDB" id="E4PFF5"/>
<sequence>MVRKPGLYFSSGTEDMPQASGLQFTATIGEFSSDHFSVVGFALTERLSELLHGRLDLASTDSSVGASSVLEQPIDLVIWRDGTPLRCFTGVVSEFARGESGHRRTRYQLVFQPPLWRLALMHNSRIFQNRGTDEIVRTLLEERGIVDTVFDLERRPEEREYCVQHRESDLAFVERLAAEEGWHYRYQHGSLDGQEPPALVFADHHRDSPRLEAVPYNGKAGGSTRTPCVFRFAYRKRVRPASVAMKDYTFKNPAYALMHEQSGDKLVHREDYQHYDYPGRFKQDASGRPFTEARLAALRSDASTAFGESNRPEFAPGARVPLTDHDNEAMNRDWLLTAITHTGSQPQAVEEEGGSEPTRYGNHFTAIPADRSWRPVCEHKPLMDGPQMAMVTGPEGEEIHCDQYGRVKVRFPWDRYALNDQHSSAWLRVSQGWAGGQYGFTALPRIGHEVIVSFLDGDPDQPIITGRTWHATNTPPYSLPEHKTRTTLKTKTHKGEGSNELRFEDEAGGEQIYVHAQKDLALITENNRTEVIRNDCHLTVGNDRKAHIKGSGHATVNGEKREKNSKDRSFNVTGTLHLKAGTAWLTDSGTELHIKAGQKAVIEAGAEITLNAGGSFVKIDPSGVAMAGATIKLNAGGAPGKGSGQRVQVPDMPGLVEKNGEAVAPVALPETQQRPMAKSDQMRAIKNAANQGKGICQVCSSESQGAI</sequence>
<organism evidence="5 6">
    <name type="scientific">Marinobacter adhaerens (strain DSM 23420 / HP15)</name>
    <dbReference type="NCBI Taxonomy" id="225937"/>
    <lineage>
        <taxon>Bacteria</taxon>
        <taxon>Pseudomonadati</taxon>
        <taxon>Pseudomonadota</taxon>
        <taxon>Gammaproteobacteria</taxon>
        <taxon>Pseudomonadales</taxon>
        <taxon>Marinobacteraceae</taxon>
        <taxon>Marinobacter</taxon>
    </lineage>
</organism>
<dbReference type="Gene3D" id="3.55.50.10">
    <property type="entry name" value="Baseplate protein-like domains"/>
    <property type="match status" value="1"/>
</dbReference>